<dbReference type="InterPro" id="IPR036513">
    <property type="entry name" value="STAS_dom_sf"/>
</dbReference>
<accession>A0A432XNE8</accession>
<dbReference type="PANTHER" id="PTHR35849">
    <property type="entry name" value="BLR2341 PROTEIN"/>
    <property type="match status" value="1"/>
</dbReference>
<evidence type="ECO:0000259" key="1">
    <source>
        <dbReference type="PROSITE" id="PS50801"/>
    </source>
</evidence>
<evidence type="ECO:0000313" key="2">
    <source>
        <dbReference type="EMBL" id="RUO50207.1"/>
    </source>
</evidence>
<keyword evidence="3" id="KW-1185">Reference proteome</keyword>
<comment type="caution">
    <text evidence="2">The sequence shown here is derived from an EMBL/GenBank/DDBJ whole genome shotgun (WGS) entry which is preliminary data.</text>
</comment>
<dbReference type="OrthoDB" id="5900662at2"/>
<sequence length="97" mass="10991">MAAFSWQHNDGKLVFSGELTRETVPQAWLERDQWYEDKKQIEVDLAGLEHVDSAGVAMLLQLKKHLLQQQCELTIVQPSQQFRAIVDVSGATELLAI</sequence>
<dbReference type="PROSITE" id="PS50801">
    <property type="entry name" value="STAS"/>
    <property type="match status" value="1"/>
</dbReference>
<evidence type="ECO:0000313" key="3">
    <source>
        <dbReference type="Proteomes" id="UP000286678"/>
    </source>
</evidence>
<dbReference type="RefSeq" id="WP_126833095.1">
    <property type="nucleotide sequence ID" value="NZ_PIPT01000002.1"/>
</dbReference>
<dbReference type="Gene3D" id="3.30.750.24">
    <property type="entry name" value="STAS domain"/>
    <property type="match status" value="1"/>
</dbReference>
<dbReference type="InterPro" id="IPR058548">
    <property type="entry name" value="MlaB-like_STAS"/>
</dbReference>
<gene>
    <name evidence="2" type="ORF">CWE21_03565</name>
</gene>
<dbReference type="InterPro" id="IPR002645">
    <property type="entry name" value="STAS_dom"/>
</dbReference>
<dbReference type="Proteomes" id="UP000286678">
    <property type="component" value="Unassembled WGS sequence"/>
</dbReference>
<dbReference type="EMBL" id="PIPT01000002">
    <property type="protein sequence ID" value="RUO50207.1"/>
    <property type="molecule type" value="Genomic_DNA"/>
</dbReference>
<reference evidence="3" key="1">
    <citation type="journal article" date="2018" name="Front. Microbiol.">
        <title>Genome-Based Analysis Reveals the Taxonomy and Diversity of the Family Idiomarinaceae.</title>
        <authorList>
            <person name="Liu Y."/>
            <person name="Lai Q."/>
            <person name="Shao Z."/>
        </authorList>
    </citation>
    <scope>NUCLEOTIDE SEQUENCE [LARGE SCALE GENOMIC DNA]</scope>
    <source>
        <strain evidence="3">SW15</strain>
    </source>
</reference>
<dbReference type="PANTHER" id="PTHR35849:SF1">
    <property type="entry name" value="INTERMEMBRANE PHOSPHOLIPID TRANSPORT SYSTEM BINDING PROTEIN MLAB"/>
    <property type="match status" value="1"/>
</dbReference>
<organism evidence="2 3">
    <name type="scientific">Pseudidiomarina aquimaris</name>
    <dbReference type="NCBI Taxonomy" id="641841"/>
    <lineage>
        <taxon>Bacteria</taxon>
        <taxon>Pseudomonadati</taxon>
        <taxon>Pseudomonadota</taxon>
        <taxon>Gammaproteobacteria</taxon>
        <taxon>Alteromonadales</taxon>
        <taxon>Idiomarinaceae</taxon>
        <taxon>Pseudidiomarina</taxon>
    </lineage>
</organism>
<name>A0A432XNE8_9GAMM</name>
<dbReference type="SUPFAM" id="SSF52091">
    <property type="entry name" value="SpoIIaa-like"/>
    <property type="match status" value="1"/>
</dbReference>
<proteinExistence type="predicted"/>
<dbReference type="Pfam" id="PF13466">
    <property type="entry name" value="STAS_2"/>
    <property type="match status" value="1"/>
</dbReference>
<dbReference type="InterPro" id="IPR052746">
    <property type="entry name" value="MlaB_ABC_Transporter"/>
</dbReference>
<dbReference type="AlphaFoldDB" id="A0A432XNE8"/>
<protein>
    <recommendedName>
        <fullName evidence="1">STAS domain-containing protein</fullName>
    </recommendedName>
</protein>
<dbReference type="CDD" id="cd07043">
    <property type="entry name" value="STAS_anti-anti-sigma_factors"/>
    <property type="match status" value="1"/>
</dbReference>
<feature type="domain" description="STAS" evidence="1">
    <location>
        <begin position="1"/>
        <end position="97"/>
    </location>
</feature>